<dbReference type="AlphaFoldDB" id="A0A4Q0YCW6"/>
<dbReference type="EMBL" id="PDKJ01000006">
    <property type="protein sequence ID" value="RXJ68256.1"/>
    <property type="molecule type" value="Genomic_DNA"/>
</dbReference>
<evidence type="ECO:0008006" key="3">
    <source>
        <dbReference type="Google" id="ProtNLM"/>
    </source>
</evidence>
<evidence type="ECO:0000313" key="1">
    <source>
        <dbReference type="EMBL" id="RXJ68256.1"/>
    </source>
</evidence>
<gene>
    <name evidence="1" type="ORF">CRV08_08370</name>
</gene>
<dbReference type="Proteomes" id="UP000290172">
    <property type="component" value="Unassembled WGS sequence"/>
</dbReference>
<reference evidence="1 2" key="1">
    <citation type="submission" date="2017-10" db="EMBL/GenBank/DDBJ databases">
        <title>Genomics of the genus Arcobacter.</title>
        <authorList>
            <person name="Perez-Cataluna A."/>
            <person name="Figueras M.J."/>
        </authorList>
    </citation>
    <scope>NUCLEOTIDE SEQUENCE [LARGE SCALE GENOMIC DNA]</scope>
    <source>
        <strain evidence="1 2">CECT 8993</strain>
    </source>
</reference>
<proteinExistence type="predicted"/>
<accession>A0A4Q0YCW6</accession>
<dbReference type="RefSeq" id="WP_128981027.1">
    <property type="nucleotide sequence ID" value="NZ_PDKJ01000006.1"/>
</dbReference>
<protein>
    <recommendedName>
        <fullName evidence="3">Peptidase C80 domain-containing protein</fullName>
    </recommendedName>
</protein>
<comment type="caution">
    <text evidence="1">The sequence shown here is derived from an EMBL/GenBank/DDBJ whole genome shotgun (WGS) entry which is preliminary data.</text>
</comment>
<name>A0A4Q0YCW6_9BACT</name>
<evidence type="ECO:0000313" key="2">
    <source>
        <dbReference type="Proteomes" id="UP000290172"/>
    </source>
</evidence>
<organism evidence="1 2">
    <name type="scientific">Halarcobacter ebronensis</name>
    <dbReference type="NCBI Taxonomy" id="1462615"/>
    <lineage>
        <taxon>Bacteria</taxon>
        <taxon>Pseudomonadati</taxon>
        <taxon>Campylobacterota</taxon>
        <taxon>Epsilonproteobacteria</taxon>
        <taxon>Campylobacterales</taxon>
        <taxon>Arcobacteraceae</taxon>
        <taxon>Halarcobacter</taxon>
    </lineage>
</organism>
<sequence>MFLYMVMPGRDTETKRLAQIEYLSSEFGVEAEAYEYTSVNPKKMVQGKKRKLFILGHGSKDSYMGQSAEVMYNFLIDCGLSSKHFSEIWLMPCSVGMQEQDNSVTENFARALKTKLHQNEETQDIKLYAPRGKVTSSYTDNTYSKCTSIFINKDGRQYGFYDGGWLLVGGSGVW</sequence>